<evidence type="ECO:0000259" key="10">
    <source>
        <dbReference type="Pfam" id="PF00171"/>
    </source>
</evidence>
<feature type="active site" evidence="8">
    <location>
        <position position="250"/>
    </location>
</feature>
<dbReference type="EC" id="1.2.1.8" evidence="7"/>
<dbReference type="CDD" id="cd07090">
    <property type="entry name" value="ALDH_F9_TMBADH"/>
    <property type="match status" value="1"/>
</dbReference>
<reference evidence="11 12" key="1">
    <citation type="submission" date="2019-12" db="EMBL/GenBank/DDBJ databases">
        <title>Snethiella sp. nov. sp. isolated from sea sand.</title>
        <authorList>
            <person name="Kim J."/>
            <person name="Jeong S.E."/>
            <person name="Jung H.S."/>
            <person name="Jeon C.O."/>
        </authorList>
    </citation>
    <scope>NUCLEOTIDE SEQUENCE [LARGE SCALE GENOMIC DNA]</scope>
    <source>
        <strain evidence="11 12">DP05</strain>
    </source>
</reference>
<dbReference type="InterPro" id="IPR016163">
    <property type="entry name" value="Ald_DH_C"/>
</dbReference>
<comment type="caution">
    <text evidence="11">The sequence shown here is derived from an EMBL/GenBank/DDBJ whole genome shotgun (WGS) entry which is preliminary data.</text>
</comment>
<accession>A0A6L8WBG3</accession>
<name>A0A6L8WBG3_9PROT</name>
<organism evidence="11 12">
    <name type="scientific">Sneathiella litorea</name>
    <dbReference type="NCBI Taxonomy" id="2606216"/>
    <lineage>
        <taxon>Bacteria</taxon>
        <taxon>Pseudomonadati</taxon>
        <taxon>Pseudomonadota</taxon>
        <taxon>Alphaproteobacteria</taxon>
        <taxon>Sneathiellales</taxon>
        <taxon>Sneathiellaceae</taxon>
        <taxon>Sneathiella</taxon>
    </lineage>
</organism>
<dbReference type="GO" id="GO:0046872">
    <property type="term" value="F:metal ion binding"/>
    <property type="evidence" value="ECO:0007669"/>
    <property type="project" value="UniProtKB-KW"/>
</dbReference>
<keyword evidence="5" id="KW-0520">NAD</keyword>
<protein>
    <recommendedName>
        <fullName evidence="7">Betaine-aldehyde dehydrogenase</fullName>
        <ecNumber evidence="7">1.2.1.8</ecNumber>
    </recommendedName>
</protein>
<dbReference type="InterPro" id="IPR016160">
    <property type="entry name" value="Ald_DH_CS_CYS"/>
</dbReference>
<dbReference type="Proteomes" id="UP000476030">
    <property type="component" value="Unassembled WGS sequence"/>
</dbReference>
<dbReference type="InterPro" id="IPR016161">
    <property type="entry name" value="Ald_DH/histidinol_DH"/>
</dbReference>
<dbReference type="GO" id="GO:0008802">
    <property type="term" value="F:betaine-aldehyde dehydrogenase (NAD+) activity"/>
    <property type="evidence" value="ECO:0007669"/>
    <property type="project" value="UniProtKB-UniRule"/>
</dbReference>
<dbReference type="SUPFAM" id="SSF53720">
    <property type="entry name" value="ALDH-like"/>
    <property type="match status" value="1"/>
</dbReference>
<dbReference type="NCBIfam" id="TIGR01804">
    <property type="entry name" value="BADH"/>
    <property type="match status" value="1"/>
</dbReference>
<keyword evidence="3" id="KW-0630">Potassium</keyword>
<dbReference type="FunFam" id="3.40.605.10:FF:000007">
    <property type="entry name" value="NAD/NADP-dependent betaine aldehyde dehydrogenase"/>
    <property type="match status" value="1"/>
</dbReference>
<dbReference type="FunFam" id="3.40.605.10:FF:000026">
    <property type="entry name" value="Aldehyde dehydrogenase, putative"/>
    <property type="match status" value="1"/>
</dbReference>
<dbReference type="InterPro" id="IPR029510">
    <property type="entry name" value="Ald_DH_CS_GLU"/>
</dbReference>
<dbReference type="PROSITE" id="PS00070">
    <property type="entry name" value="ALDEHYDE_DEHYDR_CYS"/>
    <property type="match status" value="1"/>
</dbReference>
<gene>
    <name evidence="11" type="primary">betB</name>
    <name evidence="11" type="ORF">GQE98_14095</name>
</gene>
<dbReference type="EMBL" id="WTUW01000009">
    <property type="protein sequence ID" value="MZR31763.1"/>
    <property type="molecule type" value="Genomic_DNA"/>
</dbReference>
<keyword evidence="4 9" id="KW-0560">Oxidoreductase</keyword>
<dbReference type="RefSeq" id="WP_161316357.1">
    <property type="nucleotide sequence ID" value="NZ_WTUW01000009.1"/>
</dbReference>
<dbReference type="InterPro" id="IPR016162">
    <property type="entry name" value="Ald_DH_N"/>
</dbReference>
<evidence type="ECO:0000256" key="7">
    <source>
        <dbReference type="NCBIfam" id="TIGR01804"/>
    </source>
</evidence>
<evidence type="ECO:0000313" key="11">
    <source>
        <dbReference type="EMBL" id="MZR31763.1"/>
    </source>
</evidence>
<dbReference type="PANTHER" id="PTHR11699">
    <property type="entry name" value="ALDEHYDE DEHYDROGENASE-RELATED"/>
    <property type="match status" value="1"/>
</dbReference>
<evidence type="ECO:0000256" key="4">
    <source>
        <dbReference type="ARBA" id="ARBA00023002"/>
    </source>
</evidence>
<comment type="similarity">
    <text evidence="1 9">Belongs to the aldehyde dehydrogenase family.</text>
</comment>
<evidence type="ECO:0000256" key="9">
    <source>
        <dbReference type="RuleBase" id="RU003345"/>
    </source>
</evidence>
<dbReference type="NCBIfam" id="NF009725">
    <property type="entry name" value="PRK13252.1"/>
    <property type="match status" value="1"/>
</dbReference>
<evidence type="ECO:0000256" key="3">
    <source>
        <dbReference type="ARBA" id="ARBA00022958"/>
    </source>
</evidence>
<evidence type="ECO:0000313" key="12">
    <source>
        <dbReference type="Proteomes" id="UP000476030"/>
    </source>
</evidence>
<dbReference type="InterPro" id="IPR015590">
    <property type="entry name" value="Aldehyde_DH_dom"/>
</dbReference>
<dbReference type="Gene3D" id="3.40.309.10">
    <property type="entry name" value="Aldehyde Dehydrogenase, Chain A, domain 2"/>
    <property type="match status" value="1"/>
</dbReference>
<dbReference type="FunFam" id="3.40.309.10:FF:000012">
    <property type="entry name" value="Betaine aldehyde dehydrogenase"/>
    <property type="match status" value="1"/>
</dbReference>
<keyword evidence="6" id="KW-0558">Oxidation</keyword>
<dbReference type="InterPro" id="IPR011264">
    <property type="entry name" value="BADH"/>
</dbReference>
<dbReference type="Pfam" id="PF00171">
    <property type="entry name" value="Aldedh"/>
    <property type="match status" value="1"/>
</dbReference>
<keyword evidence="2" id="KW-0479">Metal-binding</keyword>
<evidence type="ECO:0000256" key="1">
    <source>
        <dbReference type="ARBA" id="ARBA00009986"/>
    </source>
</evidence>
<proteinExistence type="inferred from homology"/>
<dbReference type="PROSITE" id="PS00687">
    <property type="entry name" value="ALDEHYDE_DEHYDR_GLU"/>
    <property type="match status" value="1"/>
</dbReference>
<dbReference type="AlphaFoldDB" id="A0A6L8WBG3"/>
<evidence type="ECO:0000256" key="6">
    <source>
        <dbReference type="ARBA" id="ARBA00023097"/>
    </source>
</evidence>
<evidence type="ECO:0000256" key="2">
    <source>
        <dbReference type="ARBA" id="ARBA00022723"/>
    </source>
</evidence>
<sequence>MSRPKKLPLYIDGRPQKAISGKSFGNFNPATGAKLSEVEQAGRRDVEKAVQAARKGFQEWSALPGIERGRVLKKAASILRERRMELAEIEVRDAGKPIAETPEADIDSGADAFEFFGGIAADIKGSHHDLGSDAFAYTRREPLGICAGIGAWNYPMQIACWKTAPALAAGNAMIFKPSEQTPTNAVKLAEILTEAGLPKGVFNVLHGRGETGQFIATHPDIDKISFTGSVPTGRKVLADAAASVKHVTMELGGKSPLIVFEDSQIHNAVSAAMNANFYTQGEICSNGTRVYVHEDIHDAFVAILKSRAEAMVIGDPMDQGTHVGPLINADHFEKVMEYVRLGIEEGAHLVSGGEKIAVEGCEKGSFMSPAIFTACQDDMRICREEIFGPVMSIMSFRDEEEVVNRANDTEFGLAAGVFTQNLARAHRVVGKLRAGTCWINNYNLTPVGVPFGGYKQSGIGRENAAVALDHFTQLKSVYVELGDVECGY</sequence>
<dbReference type="GO" id="GO:0019285">
    <property type="term" value="P:glycine betaine biosynthetic process from choline"/>
    <property type="evidence" value="ECO:0007669"/>
    <property type="project" value="InterPro"/>
</dbReference>
<feature type="domain" description="Aldehyde dehydrogenase" evidence="10">
    <location>
        <begin position="22"/>
        <end position="477"/>
    </location>
</feature>
<dbReference type="Gene3D" id="3.40.605.10">
    <property type="entry name" value="Aldehyde Dehydrogenase, Chain A, domain 1"/>
    <property type="match status" value="1"/>
</dbReference>
<evidence type="ECO:0000256" key="8">
    <source>
        <dbReference type="PROSITE-ProRule" id="PRU10007"/>
    </source>
</evidence>
<keyword evidence="12" id="KW-1185">Reference proteome</keyword>
<evidence type="ECO:0000256" key="5">
    <source>
        <dbReference type="ARBA" id="ARBA00023027"/>
    </source>
</evidence>